<dbReference type="GO" id="GO:0030422">
    <property type="term" value="P:siRNA processing"/>
    <property type="evidence" value="ECO:0007669"/>
    <property type="project" value="TreeGrafter"/>
</dbReference>
<evidence type="ECO:0000259" key="4">
    <source>
        <dbReference type="PROSITE" id="PS50137"/>
    </source>
</evidence>
<dbReference type="GO" id="GO:0003725">
    <property type="term" value="F:double-stranded RNA binding"/>
    <property type="evidence" value="ECO:0007669"/>
    <property type="project" value="TreeGrafter"/>
</dbReference>
<reference evidence="5 6" key="1">
    <citation type="submission" date="2018-11" db="EMBL/GenBank/DDBJ databases">
        <title>Microbial catabolism of amino acid.</title>
        <authorList>
            <person name="Hibi M."/>
            <person name="Ogawa J."/>
        </authorList>
    </citation>
    <scope>NUCLEOTIDE SEQUENCE [LARGE SCALE GENOMIC DNA]</scope>
    <source>
        <strain evidence="5 6">C31-06</strain>
    </source>
</reference>
<dbReference type="PROSITE" id="PS50137">
    <property type="entry name" value="DS_RBD"/>
    <property type="match status" value="1"/>
</dbReference>
<dbReference type="SUPFAM" id="SSF54768">
    <property type="entry name" value="dsRNA-binding domain-like"/>
    <property type="match status" value="1"/>
</dbReference>
<dbReference type="InterPro" id="IPR014720">
    <property type="entry name" value="dsRBD_dom"/>
</dbReference>
<protein>
    <recommendedName>
        <fullName evidence="4">DRBM domain-containing protein</fullName>
    </recommendedName>
</protein>
<keyword evidence="1 2" id="KW-0694">RNA-binding</keyword>
<dbReference type="GO" id="GO:0070578">
    <property type="term" value="C:RISC-loading complex"/>
    <property type="evidence" value="ECO:0007669"/>
    <property type="project" value="TreeGrafter"/>
</dbReference>
<dbReference type="CDD" id="cd00048">
    <property type="entry name" value="DSRM_SF"/>
    <property type="match status" value="1"/>
</dbReference>
<keyword evidence="6" id="KW-1185">Reference proteome</keyword>
<evidence type="ECO:0000313" key="5">
    <source>
        <dbReference type="EMBL" id="GCE42600.1"/>
    </source>
</evidence>
<evidence type="ECO:0000256" key="2">
    <source>
        <dbReference type="PROSITE-ProRule" id="PRU00266"/>
    </source>
</evidence>
<dbReference type="EMBL" id="BHYM01000060">
    <property type="protein sequence ID" value="GCE42600.1"/>
    <property type="molecule type" value="Genomic_DNA"/>
</dbReference>
<sequence>MADLINQRIILAHLDHSPTPYTPDQLAALGTDLNRRTRQAREAKKNHFKHADHRIVTQEAAHDLTALDGRTFHKVLKTAATAPLRDEIAAELARRVDADLLTTPDVAILIDAADPTWRPIQLRVLDTLTDTHPEMGPSVVSVWRQTHPDQPPTDVETRRNGAAHNPLFAARATHLGIRGPWTTAAAKKPAEQAALWAALRAQLTGTDHPDTEPDWPITEPSPQPTTPPPAPEDSGPARSVEPHRKTTPVELNLDGAKKSKALSNPTAWLMSLAQNNNQAPPEWEFRTDGPAHALRFTATVSLAGHTATATNTAKTAAKTASATALVEALFARQ</sequence>
<name>A0A402CG77_RHOWR</name>
<dbReference type="GO" id="GO:0070920">
    <property type="term" value="P:regulation of regulatory ncRNA processing"/>
    <property type="evidence" value="ECO:0007669"/>
    <property type="project" value="TreeGrafter"/>
</dbReference>
<organism evidence="5 6">
    <name type="scientific">Rhodococcus wratislaviensis</name>
    <name type="common">Tsukamurella wratislaviensis</name>
    <dbReference type="NCBI Taxonomy" id="44752"/>
    <lineage>
        <taxon>Bacteria</taxon>
        <taxon>Bacillati</taxon>
        <taxon>Actinomycetota</taxon>
        <taxon>Actinomycetes</taxon>
        <taxon>Mycobacteriales</taxon>
        <taxon>Nocardiaceae</taxon>
        <taxon>Rhodococcus</taxon>
    </lineage>
</organism>
<dbReference type="PANTHER" id="PTHR46205">
    <property type="entry name" value="LOQUACIOUS, ISOFORM B"/>
    <property type="match status" value="1"/>
</dbReference>
<evidence type="ECO:0000256" key="1">
    <source>
        <dbReference type="ARBA" id="ARBA00022884"/>
    </source>
</evidence>
<dbReference type="PANTHER" id="PTHR46205:SF3">
    <property type="entry name" value="LOQUACIOUS, ISOFORM B"/>
    <property type="match status" value="1"/>
</dbReference>
<proteinExistence type="predicted"/>
<dbReference type="GO" id="GO:0016442">
    <property type="term" value="C:RISC complex"/>
    <property type="evidence" value="ECO:0007669"/>
    <property type="project" value="TreeGrafter"/>
</dbReference>
<dbReference type="GO" id="GO:0035197">
    <property type="term" value="F:siRNA binding"/>
    <property type="evidence" value="ECO:0007669"/>
    <property type="project" value="TreeGrafter"/>
</dbReference>
<dbReference type="Proteomes" id="UP000287519">
    <property type="component" value="Unassembled WGS sequence"/>
</dbReference>
<dbReference type="AlphaFoldDB" id="A0A402CG77"/>
<evidence type="ECO:0000313" key="6">
    <source>
        <dbReference type="Proteomes" id="UP000287519"/>
    </source>
</evidence>
<evidence type="ECO:0000256" key="3">
    <source>
        <dbReference type="SAM" id="MobiDB-lite"/>
    </source>
</evidence>
<dbReference type="SMART" id="SM00358">
    <property type="entry name" value="DSRM"/>
    <property type="match status" value="1"/>
</dbReference>
<dbReference type="Gene3D" id="3.30.160.20">
    <property type="match status" value="1"/>
</dbReference>
<feature type="region of interest" description="Disordered" evidence="3">
    <location>
        <begin position="205"/>
        <end position="251"/>
    </location>
</feature>
<dbReference type="InterPro" id="IPR051247">
    <property type="entry name" value="RLC_Component"/>
</dbReference>
<feature type="domain" description="DRBM" evidence="4">
    <location>
        <begin position="264"/>
        <end position="331"/>
    </location>
</feature>
<dbReference type="GO" id="GO:0005737">
    <property type="term" value="C:cytoplasm"/>
    <property type="evidence" value="ECO:0007669"/>
    <property type="project" value="TreeGrafter"/>
</dbReference>
<comment type="caution">
    <text evidence="5">The sequence shown here is derived from an EMBL/GenBank/DDBJ whole genome shotgun (WGS) entry which is preliminary data.</text>
</comment>
<gene>
    <name evidence="5" type="ORF">Rhow_006729</name>
</gene>
<feature type="compositionally biased region" description="Pro residues" evidence="3">
    <location>
        <begin position="219"/>
        <end position="231"/>
    </location>
</feature>
<accession>A0A402CG77</accession>